<reference evidence="2 3" key="1">
    <citation type="submission" date="2024-09" db="EMBL/GenBank/DDBJ databases">
        <title>Novel species of the genus Pelomonas and Roseateles isolated from streams.</title>
        <authorList>
            <person name="Lu H."/>
        </authorList>
    </citation>
    <scope>NUCLEOTIDE SEQUENCE [LARGE SCALE GENOMIC DNA]</scope>
    <source>
        <strain evidence="2 3">DC23W</strain>
    </source>
</reference>
<organism evidence="2 3">
    <name type="scientific">Pelomonas dachongensis</name>
    <dbReference type="NCBI Taxonomy" id="3299029"/>
    <lineage>
        <taxon>Bacteria</taxon>
        <taxon>Pseudomonadati</taxon>
        <taxon>Pseudomonadota</taxon>
        <taxon>Betaproteobacteria</taxon>
        <taxon>Burkholderiales</taxon>
        <taxon>Sphaerotilaceae</taxon>
        <taxon>Roseateles</taxon>
    </lineage>
</organism>
<dbReference type="PRINTS" id="PR01399">
    <property type="entry name" value="ENTSNTHTASED"/>
</dbReference>
<dbReference type="EMBL" id="JBIGHY010000001">
    <property type="protein sequence ID" value="MFG6412694.1"/>
    <property type="molecule type" value="Genomic_DNA"/>
</dbReference>
<accession>A0ABW7EGX2</accession>
<evidence type="ECO:0000259" key="1">
    <source>
        <dbReference type="Pfam" id="PF17837"/>
    </source>
</evidence>
<dbReference type="Pfam" id="PF17837">
    <property type="entry name" value="4PPT_N"/>
    <property type="match status" value="1"/>
</dbReference>
<dbReference type="InterPro" id="IPR041354">
    <property type="entry name" value="4PPT_N"/>
</dbReference>
<proteinExistence type="predicted"/>
<dbReference type="PANTHER" id="PTHR38096">
    <property type="entry name" value="ENTEROBACTIN SYNTHASE COMPONENT D"/>
    <property type="match status" value="1"/>
</dbReference>
<dbReference type="Proteomes" id="UP001606300">
    <property type="component" value="Unassembled WGS sequence"/>
</dbReference>
<keyword evidence="3" id="KW-1185">Reference proteome</keyword>
<dbReference type="SUPFAM" id="SSF56214">
    <property type="entry name" value="4'-phosphopantetheinyl transferase"/>
    <property type="match status" value="1"/>
</dbReference>
<dbReference type="InterPro" id="IPR037143">
    <property type="entry name" value="4-PPantetheinyl_Trfase_dom_sf"/>
</dbReference>
<gene>
    <name evidence="2" type="ORF">ACG02S_02160</name>
</gene>
<dbReference type="Gene3D" id="3.90.470.20">
    <property type="entry name" value="4'-phosphopantetheinyl transferase domain"/>
    <property type="match status" value="1"/>
</dbReference>
<dbReference type="RefSeq" id="WP_394468793.1">
    <property type="nucleotide sequence ID" value="NZ_JBIGHY010000001.1"/>
</dbReference>
<protein>
    <recommendedName>
        <fullName evidence="1">4'-phosphopantetheinyl transferase N-terminal domain-containing protein</fullName>
    </recommendedName>
</protein>
<name>A0ABW7EGX2_9BURK</name>
<dbReference type="InterPro" id="IPR003542">
    <property type="entry name" value="Enbac_synth_compD-like"/>
</dbReference>
<sequence length="238" mass="25584">MLNLQVSQKPILEHTDSDGSVILDLAPGFLAVALVRRGQGVRVASAAENQLLGKSTERQRDGFLAGRHAAHLACLRLGIACELIGRGRHGEPLFPAALRGSISHSRTVAVAAVAQATATQAVGVDVDDERNLPAIAMADISWKSEVSRLQTFLSLSDLHAAERFAFSAKEAVFKCQFPLTQNRRLGFKQVSLWPLKSGEGLQVRPHSTAKATAEVLRRISVVTLSCQGHRVVIATANQ</sequence>
<evidence type="ECO:0000313" key="2">
    <source>
        <dbReference type="EMBL" id="MFG6412694.1"/>
    </source>
</evidence>
<dbReference type="PANTHER" id="PTHR38096:SF1">
    <property type="entry name" value="ENTEROBACTIN SYNTHASE COMPONENT D"/>
    <property type="match status" value="1"/>
</dbReference>
<evidence type="ECO:0000313" key="3">
    <source>
        <dbReference type="Proteomes" id="UP001606300"/>
    </source>
</evidence>
<comment type="caution">
    <text evidence="2">The sequence shown here is derived from an EMBL/GenBank/DDBJ whole genome shotgun (WGS) entry which is preliminary data.</text>
</comment>
<feature type="domain" description="4'-phosphopantetheinyl transferase N-terminal" evidence="1">
    <location>
        <begin position="48"/>
        <end position="114"/>
    </location>
</feature>